<gene>
    <name evidence="3" type="ORF">GSPATT00012172001</name>
</gene>
<reference evidence="3 4" key="1">
    <citation type="journal article" date="2006" name="Nature">
        <title>Global trends of whole-genome duplications revealed by the ciliate Paramecium tetraurelia.</title>
        <authorList>
            <consortium name="Genoscope"/>
            <person name="Aury J.-M."/>
            <person name="Jaillon O."/>
            <person name="Duret L."/>
            <person name="Noel B."/>
            <person name="Jubin C."/>
            <person name="Porcel B.M."/>
            <person name="Segurens B."/>
            <person name="Daubin V."/>
            <person name="Anthouard V."/>
            <person name="Aiach N."/>
            <person name="Arnaiz O."/>
            <person name="Billaut A."/>
            <person name="Beisson J."/>
            <person name="Blanc I."/>
            <person name="Bouhouche K."/>
            <person name="Camara F."/>
            <person name="Duharcourt S."/>
            <person name="Guigo R."/>
            <person name="Gogendeau D."/>
            <person name="Katinka M."/>
            <person name="Keller A.-M."/>
            <person name="Kissmehl R."/>
            <person name="Klotz C."/>
            <person name="Koll F."/>
            <person name="Le Moue A."/>
            <person name="Lepere C."/>
            <person name="Malinsky S."/>
            <person name="Nowacki M."/>
            <person name="Nowak J.K."/>
            <person name="Plattner H."/>
            <person name="Poulain J."/>
            <person name="Ruiz F."/>
            <person name="Serrano V."/>
            <person name="Zagulski M."/>
            <person name="Dessen P."/>
            <person name="Betermier M."/>
            <person name="Weissenbach J."/>
            <person name="Scarpelli C."/>
            <person name="Schachter V."/>
            <person name="Sperling L."/>
            <person name="Meyer E."/>
            <person name="Cohen J."/>
            <person name="Wincker P."/>
        </authorList>
    </citation>
    <scope>NUCLEOTIDE SEQUENCE [LARGE SCALE GENOMIC DNA]</scope>
    <source>
        <strain evidence="3 4">Stock d4-2</strain>
    </source>
</reference>
<dbReference type="GO" id="GO:0035725">
    <property type="term" value="P:sodium ion transmembrane transport"/>
    <property type="evidence" value="ECO:0000318"/>
    <property type="project" value="GO_Central"/>
</dbReference>
<dbReference type="GO" id="GO:0098855">
    <property type="term" value="C:HCN channel complex"/>
    <property type="evidence" value="ECO:0000318"/>
    <property type="project" value="GO_Central"/>
</dbReference>
<evidence type="ECO:0000256" key="1">
    <source>
        <dbReference type="SAM" id="Phobius"/>
    </source>
</evidence>
<keyword evidence="1" id="KW-1133">Transmembrane helix</keyword>
<dbReference type="PANTHER" id="PTHR45689:SF5">
    <property type="entry name" value="I[[H]] CHANNEL, ISOFORM E"/>
    <property type="match status" value="1"/>
</dbReference>
<dbReference type="InterPro" id="IPR014710">
    <property type="entry name" value="RmlC-like_jellyroll"/>
</dbReference>
<dbReference type="SUPFAM" id="SSF51206">
    <property type="entry name" value="cAMP-binding domain-like"/>
    <property type="match status" value="1"/>
</dbReference>
<evidence type="ECO:0000313" key="3">
    <source>
        <dbReference type="EMBL" id="CAK76620.1"/>
    </source>
</evidence>
<feature type="transmembrane region" description="Helical" evidence="1">
    <location>
        <begin position="133"/>
        <end position="155"/>
    </location>
</feature>
<dbReference type="PROSITE" id="PS50042">
    <property type="entry name" value="CNMP_BINDING_3"/>
    <property type="match status" value="1"/>
</dbReference>
<keyword evidence="1" id="KW-0472">Membrane</keyword>
<dbReference type="OMA" id="CNENMKQ"/>
<evidence type="ECO:0000313" key="4">
    <source>
        <dbReference type="Proteomes" id="UP000000600"/>
    </source>
</evidence>
<evidence type="ECO:0000259" key="2">
    <source>
        <dbReference type="PROSITE" id="PS50042"/>
    </source>
</evidence>
<keyword evidence="1" id="KW-0812">Transmembrane</keyword>
<name>A0D0Q3_PARTE</name>
<dbReference type="InterPro" id="IPR018490">
    <property type="entry name" value="cNMP-bd_dom_sf"/>
</dbReference>
<proteinExistence type="predicted"/>
<dbReference type="HOGENOM" id="CLU_339955_0_0_1"/>
<dbReference type="RefSeq" id="XP_001444017.1">
    <property type="nucleotide sequence ID" value="XM_001443980.1"/>
</dbReference>
<dbReference type="InterPro" id="IPR051413">
    <property type="entry name" value="K/Na_HCN_channel"/>
</dbReference>
<accession>A0D0Q3</accession>
<dbReference type="KEGG" id="ptm:GSPATT00012172001"/>
<dbReference type="OrthoDB" id="308564at2759"/>
<keyword evidence="4" id="KW-1185">Reference proteome</keyword>
<dbReference type="GO" id="GO:0005249">
    <property type="term" value="F:voltage-gated potassium channel activity"/>
    <property type="evidence" value="ECO:0000318"/>
    <property type="project" value="GO_Central"/>
</dbReference>
<dbReference type="Proteomes" id="UP000000600">
    <property type="component" value="Unassembled WGS sequence"/>
</dbReference>
<dbReference type="EMBL" id="CT868241">
    <property type="protein sequence ID" value="CAK76620.1"/>
    <property type="molecule type" value="Genomic_DNA"/>
</dbReference>
<dbReference type="GO" id="GO:0071805">
    <property type="term" value="P:potassium ion transmembrane transport"/>
    <property type="evidence" value="ECO:0000318"/>
    <property type="project" value="GO_Central"/>
</dbReference>
<organism evidence="3 4">
    <name type="scientific">Paramecium tetraurelia</name>
    <dbReference type="NCBI Taxonomy" id="5888"/>
    <lineage>
        <taxon>Eukaryota</taxon>
        <taxon>Sar</taxon>
        <taxon>Alveolata</taxon>
        <taxon>Ciliophora</taxon>
        <taxon>Intramacronucleata</taxon>
        <taxon>Oligohymenophorea</taxon>
        <taxon>Peniculida</taxon>
        <taxon>Parameciidae</taxon>
        <taxon>Paramecium</taxon>
    </lineage>
</organism>
<dbReference type="PANTHER" id="PTHR45689">
    <property type="entry name" value="I[[H]] CHANNEL, ISOFORM E"/>
    <property type="match status" value="1"/>
</dbReference>
<dbReference type="AlphaFoldDB" id="A0D0Q3"/>
<dbReference type="STRING" id="5888.A0D0Q3"/>
<protein>
    <recommendedName>
        <fullName evidence="2">Cyclic nucleotide-binding domain-containing protein</fullName>
    </recommendedName>
</protein>
<dbReference type="eggNOG" id="ENOG502SVDS">
    <property type="taxonomic scope" value="Eukaryota"/>
</dbReference>
<dbReference type="InParanoid" id="A0D0Q3"/>
<dbReference type="GeneID" id="5029801"/>
<dbReference type="GO" id="GO:0003254">
    <property type="term" value="P:regulation of membrane depolarization"/>
    <property type="evidence" value="ECO:0000318"/>
    <property type="project" value="GO_Central"/>
</dbReference>
<dbReference type="Gene3D" id="2.60.120.10">
    <property type="entry name" value="Jelly Rolls"/>
    <property type="match status" value="1"/>
</dbReference>
<dbReference type="InterPro" id="IPR000595">
    <property type="entry name" value="cNMP-bd_dom"/>
</dbReference>
<feature type="domain" description="Cyclic nucleotide-binding" evidence="2">
    <location>
        <begin position="436"/>
        <end position="537"/>
    </location>
</feature>
<sequence>MIQNEILLLSPSDGSVMINKDSHEDCFRVGKRMKISHPRQPSYQVEEDKNPAFEIFDLKAHKEPEGIIWKFRNHRQYTNVKVNITEQNTQKKVFLFIDKLKQHLALHNKQYTIINSELFSPLNIGKRVYNTSLYPILNIIWDSIIFFSCCLLLIVSPFQQIYQSNCYWKYLNILMIILCTLDQIYKQIFQRCQEEKFNNNNTTFKSFLNSQIFLLDTSSVVIFSVLIVLDNEFIKIIGLILIKYIIFRKIILTFNKQLYFELSDLNLQIIQILLTCHYFTCINLRQEFILNKEVIDFEEIIGNYIEVYVNYILQFGNANSTSEGDTLLHGAFNVSTIAILLYYKILFLKFIILDCLDMSQAYKKTKDLKRLQQFLYKQKISQTLKSQISLKLHQIFSRDENSQNIENYFEQSLAKESLFQEFKEQKLINFVNQFAIFSKFSKSTKQQIAQNLTPIVLNSNDKLICNQYGDQYTIYLLYQGKVACGLTDTIQEYHQIFSGQCFGQYSFFTGQENKNLIKCLDYCLLYKLNRENFLKIISSNVKDLEIANFIKDQILFNNNYSIIDSICLYCQDKTHLINNCPKVHLIKKKIDFFDQYLYCSDQPRMLYNKRKKRSQDQFRNHFRKLYDMQINQVSGEFSSELNSQSSINLDQNFEKKEQKFPGESSNLLLNDLCNENMKQSGQKEQSYPEMISPTSPQIQQQKLQSKNIFDMKIQNLLNKGNSLQLIPTLSNNPSPINKLQNPSQPTVTEFLTLVNEVFYENYDKNICMEDIYKVDLDRMQDFDIYYPEYNIIIVLFKMKSNSKRKKIQYKSKMTINQSAAMKIGRIIDKSRKLIQI</sequence>